<dbReference type="PANTHER" id="PTHR43798">
    <property type="entry name" value="MONOACYLGLYCEROL LIPASE"/>
    <property type="match status" value="1"/>
</dbReference>
<dbReference type="PANTHER" id="PTHR43798:SF5">
    <property type="entry name" value="MONOACYLGLYCEROL LIPASE ABHD6"/>
    <property type="match status" value="1"/>
</dbReference>
<comment type="catalytic activity">
    <reaction evidence="6">
        <text>1-dodecanoylglycerol + H2O = dodecanoate + glycerol + H(+)</text>
        <dbReference type="Rhea" id="RHEA:44316"/>
        <dbReference type="ChEBI" id="CHEBI:15377"/>
        <dbReference type="ChEBI" id="CHEBI:15378"/>
        <dbReference type="ChEBI" id="CHEBI:17754"/>
        <dbReference type="ChEBI" id="CHEBI:18262"/>
        <dbReference type="ChEBI" id="CHEBI:75539"/>
    </reaction>
</comment>
<dbReference type="GO" id="GO:0005765">
    <property type="term" value="C:lysosomal membrane"/>
    <property type="evidence" value="ECO:0007669"/>
    <property type="project" value="UniProtKB-SubCell"/>
</dbReference>
<accession>A0AA38M226</accession>
<sequence>MTDEQFAADSSSCFPKVFDSWQQILSSLNLRHPVYPLDPIAPENSEFFIVDAKIRIRVIHVGPDSVHKVRYSLEQGSKRSSLSEEYWFTKWNKPLKIGCNCSFRRSFRLSTLSSHSNRLKGEENKESISSFDAVPKRIVNVETFVERIIQETIFEAFQEYCVLRSQGKGVVNLGYQKIDDEDVVLRKKPLPVSKQPTKTHCLHKKHVQKRPFILLLHGIGNSADVWWSIIHSLVNKGYEVIAPDMLGHGYSSAPNKANSYTFHNLLIHTITIFDHYTASDDKRKCIVIGHSYGCSLATALYRHRASQISQLILISGGGPTPLAAPVKNNEISPFGCVHTLFKPLLFCGLKRSFLFSSRGKHFSICDPESAIPPQIVEYLSMGQNWPEGDAAFHRRILVPTLLVHGLQDKHITLVQQCEMERTIPRAFLELIPNAGHMSMLETPEHLGHMILCFIETWS</sequence>
<dbReference type="InterPro" id="IPR000073">
    <property type="entry name" value="AB_hydrolase_1"/>
</dbReference>
<comment type="caution">
    <text evidence="9">The sequence shown here is derived from an EMBL/GenBank/DDBJ whole genome shotgun (WGS) entry which is preliminary data.</text>
</comment>
<evidence type="ECO:0000256" key="4">
    <source>
        <dbReference type="ARBA" id="ARBA00037874"/>
    </source>
</evidence>
<evidence type="ECO:0000256" key="1">
    <source>
        <dbReference type="ARBA" id="ARBA00001613"/>
    </source>
</evidence>
<dbReference type="InterPro" id="IPR050266">
    <property type="entry name" value="AB_hydrolase_sf"/>
</dbReference>
<feature type="domain" description="AB hydrolase-1" evidence="8">
    <location>
        <begin position="213"/>
        <end position="444"/>
    </location>
</feature>
<dbReference type="GO" id="GO:0031966">
    <property type="term" value="C:mitochondrial membrane"/>
    <property type="evidence" value="ECO:0007669"/>
    <property type="project" value="UniProtKB-SubCell"/>
</dbReference>
<name>A0AA38M226_9CUCU</name>
<dbReference type="Pfam" id="PF12697">
    <property type="entry name" value="Abhydrolase_6"/>
    <property type="match status" value="1"/>
</dbReference>
<dbReference type="AlphaFoldDB" id="A0AA38M226"/>
<protein>
    <recommendedName>
        <fullName evidence="2">acylglycerol lipase</fullName>
        <ecNumber evidence="2">3.1.1.23</ecNumber>
    </recommendedName>
</protein>
<evidence type="ECO:0000256" key="5">
    <source>
        <dbReference type="ARBA" id="ARBA00046308"/>
    </source>
</evidence>
<comment type="subcellular location">
    <subcellularLocation>
        <location evidence="3">Late endosome membrane</location>
        <topology evidence="3">Single-pass type II membrane protein</topology>
    </subcellularLocation>
    <subcellularLocation>
        <location evidence="4">Lysosome membrane</location>
        <topology evidence="4">Single-pass type II membrane protein</topology>
    </subcellularLocation>
    <subcellularLocation>
        <location evidence="5">Mitochondrion membrane</location>
        <topology evidence="5">Single-pass type II membrane protein</topology>
    </subcellularLocation>
</comment>
<comment type="catalytic activity">
    <reaction evidence="1">
        <text>Hydrolyzes glycerol monoesters of long-chain fatty acids.</text>
        <dbReference type="EC" id="3.1.1.23"/>
    </reaction>
</comment>
<dbReference type="PRINTS" id="PR00111">
    <property type="entry name" value="ABHYDROLASE"/>
</dbReference>
<dbReference type="EC" id="3.1.1.23" evidence="2"/>
<evidence type="ECO:0000256" key="6">
    <source>
        <dbReference type="ARBA" id="ARBA00047662"/>
    </source>
</evidence>
<dbReference type="GO" id="GO:0046464">
    <property type="term" value="P:acylglycerol catabolic process"/>
    <property type="evidence" value="ECO:0007669"/>
    <property type="project" value="TreeGrafter"/>
</dbReference>
<dbReference type="Gene3D" id="3.40.50.1820">
    <property type="entry name" value="alpha/beta hydrolase"/>
    <property type="match status" value="1"/>
</dbReference>
<dbReference type="GO" id="GO:0031902">
    <property type="term" value="C:late endosome membrane"/>
    <property type="evidence" value="ECO:0007669"/>
    <property type="project" value="UniProtKB-SubCell"/>
</dbReference>
<dbReference type="GO" id="GO:0047372">
    <property type="term" value="F:monoacylglycerol lipase activity"/>
    <property type="evidence" value="ECO:0007669"/>
    <property type="project" value="UniProtKB-EC"/>
</dbReference>
<evidence type="ECO:0000256" key="7">
    <source>
        <dbReference type="ARBA" id="ARBA00049568"/>
    </source>
</evidence>
<evidence type="ECO:0000256" key="3">
    <source>
        <dbReference type="ARBA" id="ARBA00037797"/>
    </source>
</evidence>
<reference evidence="9" key="1">
    <citation type="journal article" date="2023" name="G3 (Bethesda)">
        <title>Whole genome assemblies of Zophobas morio and Tenebrio molitor.</title>
        <authorList>
            <person name="Kaur S."/>
            <person name="Stinson S.A."/>
            <person name="diCenzo G.C."/>
        </authorList>
    </citation>
    <scope>NUCLEOTIDE SEQUENCE</scope>
    <source>
        <strain evidence="9">QUZm001</strain>
    </source>
</reference>
<organism evidence="9 10">
    <name type="scientific">Zophobas morio</name>
    <dbReference type="NCBI Taxonomy" id="2755281"/>
    <lineage>
        <taxon>Eukaryota</taxon>
        <taxon>Metazoa</taxon>
        <taxon>Ecdysozoa</taxon>
        <taxon>Arthropoda</taxon>
        <taxon>Hexapoda</taxon>
        <taxon>Insecta</taxon>
        <taxon>Pterygota</taxon>
        <taxon>Neoptera</taxon>
        <taxon>Endopterygota</taxon>
        <taxon>Coleoptera</taxon>
        <taxon>Polyphaga</taxon>
        <taxon>Cucujiformia</taxon>
        <taxon>Tenebrionidae</taxon>
        <taxon>Zophobas</taxon>
    </lineage>
</organism>
<dbReference type="InterPro" id="IPR029058">
    <property type="entry name" value="AB_hydrolase_fold"/>
</dbReference>
<gene>
    <name evidence="9" type="ORF">Zmor_003480</name>
</gene>
<dbReference type="SUPFAM" id="SSF53474">
    <property type="entry name" value="alpha/beta-Hydrolases"/>
    <property type="match status" value="1"/>
</dbReference>
<proteinExistence type="predicted"/>
<evidence type="ECO:0000313" key="10">
    <source>
        <dbReference type="Proteomes" id="UP001168821"/>
    </source>
</evidence>
<keyword evidence="10" id="KW-1185">Reference proteome</keyword>
<dbReference type="EMBL" id="JALNTZ010000010">
    <property type="protein sequence ID" value="KAJ3640164.1"/>
    <property type="molecule type" value="Genomic_DNA"/>
</dbReference>
<dbReference type="Proteomes" id="UP001168821">
    <property type="component" value="Unassembled WGS sequence"/>
</dbReference>
<evidence type="ECO:0000313" key="9">
    <source>
        <dbReference type="EMBL" id="KAJ3640164.1"/>
    </source>
</evidence>
<evidence type="ECO:0000259" key="8">
    <source>
        <dbReference type="Pfam" id="PF12697"/>
    </source>
</evidence>
<comment type="function">
    <text evidence="7">Lipase that preferentially hydrolysis medium-chain saturated monoacylglycerols including 2-arachidonoylglycerol. Through 2-arachidonoylglycerol degradation may regulate endocannabinoid signaling pathways. Also has a lysophosphatidyl lipase activity with a preference for lysophosphatidylglycerol among other lysophospholipids. Also able to degrade bis(monoacylglycero)phosphate (BMP) and constitutes the major enzyme for BMP catabolism. BMP, also known as lysobisphosphatidic acid, is enriched in late endosomes and lysosomes and plays a key role in the formation of intraluminal vesicles and in lipid sorting.</text>
</comment>
<evidence type="ECO:0000256" key="2">
    <source>
        <dbReference type="ARBA" id="ARBA00013254"/>
    </source>
</evidence>